<dbReference type="SMART" id="SM00829">
    <property type="entry name" value="PKS_ER"/>
    <property type="match status" value="1"/>
</dbReference>
<evidence type="ECO:0000313" key="4">
    <source>
        <dbReference type="EMBL" id="ORM93454.1"/>
    </source>
</evidence>
<sequence>MTTAENVALMFRQFGNPLDVLACENHPLAPPASTLLRVQMQFAPVNASDLIPITGAYRHRVMPPRVAGYEGVGTVVAAPDAWQHLLGKRVLPLRGAGTWQRFVDIDPALAVPVPDDIDSQLAARAYINPLAALLMLQHWSPAGKKILLTAGGSTCAQLLAQWAHKRGARRVTAIYRAPQHAHSLQRLGIHAIQQDNQDEIRQLAAGADLVFDAVGGTLGQLIWQTLPAEAHFVAYGVLTGQPVRVNASLPALHWFHVRHYLDALSPQAWQQLFVEIWSLLRESACGEVTVFPLEQWQNAIACYYQSGREKKPLLQIQR</sequence>
<evidence type="ECO:0000256" key="1">
    <source>
        <dbReference type="ARBA" id="ARBA00022857"/>
    </source>
</evidence>
<dbReference type="OrthoDB" id="9788224at2"/>
<comment type="caution">
    <text evidence="4">The sequence shown here is derived from an EMBL/GenBank/DDBJ whole genome shotgun (WGS) entry which is preliminary data.</text>
</comment>
<dbReference type="PANTHER" id="PTHR48106">
    <property type="entry name" value="QUINONE OXIDOREDUCTASE PIG3-RELATED"/>
    <property type="match status" value="1"/>
</dbReference>
<dbReference type="STRING" id="55209.HA50_08875"/>
<dbReference type="Gene3D" id="3.90.180.10">
    <property type="entry name" value="Medium-chain alcohol dehydrogenases, catalytic domain"/>
    <property type="match status" value="1"/>
</dbReference>
<dbReference type="GO" id="GO:0070402">
    <property type="term" value="F:NADPH binding"/>
    <property type="evidence" value="ECO:0007669"/>
    <property type="project" value="TreeGrafter"/>
</dbReference>
<dbReference type="EMBL" id="MLJI01000001">
    <property type="protein sequence ID" value="ORM93454.1"/>
    <property type="molecule type" value="Genomic_DNA"/>
</dbReference>
<evidence type="ECO:0000259" key="3">
    <source>
        <dbReference type="SMART" id="SM00829"/>
    </source>
</evidence>
<dbReference type="InterPro" id="IPR013154">
    <property type="entry name" value="ADH-like_N"/>
</dbReference>
<evidence type="ECO:0000313" key="5">
    <source>
        <dbReference type="Proteomes" id="UP000193749"/>
    </source>
</evidence>
<dbReference type="CDD" id="cd05282">
    <property type="entry name" value="ETR_like"/>
    <property type="match status" value="1"/>
</dbReference>
<reference evidence="4 5" key="1">
    <citation type="journal article" date="2017" name="Antonie Van Leeuwenhoek">
        <title>Phylogenomic resolution of the bacterial genus Pantoea and its relationship with Erwinia and Tatumella.</title>
        <authorList>
            <person name="Palmer M."/>
            <person name="Steenkamp E.T."/>
            <person name="Coetzee M.P."/>
            <person name="Chan W.Y."/>
            <person name="van Zyl E."/>
            <person name="De Maayer P."/>
            <person name="Coutinho T.A."/>
            <person name="Blom J."/>
            <person name="Smits T.H."/>
            <person name="Duffy B."/>
            <person name="Venter S.N."/>
        </authorList>
    </citation>
    <scope>NUCLEOTIDE SEQUENCE [LARGE SCALE GENOMIC DNA]</scope>
    <source>
        <strain evidence="4 5">LMG 2657</strain>
    </source>
</reference>
<dbReference type="GO" id="GO:0016651">
    <property type="term" value="F:oxidoreductase activity, acting on NAD(P)H"/>
    <property type="evidence" value="ECO:0007669"/>
    <property type="project" value="TreeGrafter"/>
</dbReference>
<dbReference type="Gene3D" id="3.40.50.720">
    <property type="entry name" value="NAD(P)-binding Rossmann-like Domain"/>
    <property type="match status" value="1"/>
</dbReference>
<dbReference type="InterPro" id="IPR020843">
    <property type="entry name" value="ER"/>
</dbReference>
<dbReference type="RefSeq" id="WP_084874383.1">
    <property type="nucleotide sequence ID" value="NZ_JAGGMY010000001.1"/>
</dbReference>
<dbReference type="InterPro" id="IPR011032">
    <property type="entry name" value="GroES-like_sf"/>
</dbReference>
<organism evidence="4 5">
    <name type="scientific">Pantoea cypripedii</name>
    <name type="common">Pectobacterium cypripedii</name>
    <name type="synonym">Erwinia cypripedii</name>
    <dbReference type="NCBI Taxonomy" id="55209"/>
    <lineage>
        <taxon>Bacteria</taxon>
        <taxon>Pseudomonadati</taxon>
        <taxon>Pseudomonadota</taxon>
        <taxon>Gammaproteobacteria</taxon>
        <taxon>Enterobacterales</taxon>
        <taxon>Erwiniaceae</taxon>
        <taxon>Pantoea</taxon>
    </lineage>
</organism>
<keyword evidence="1" id="KW-0521">NADP</keyword>
<dbReference type="PANTHER" id="PTHR48106:SF18">
    <property type="entry name" value="QUINONE OXIDOREDUCTASE PIG3"/>
    <property type="match status" value="1"/>
</dbReference>
<feature type="domain" description="Enoyl reductase (ER)" evidence="3">
    <location>
        <begin position="16"/>
        <end position="314"/>
    </location>
</feature>
<dbReference type="Proteomes" id="UP000193749">
    <property type="component" value="Unassembled WGS sequence"/>
</dbReference>
<dbReference type="AlphaFoldDB" id="A0A1X1EUA5"/>
<dbReference type="SUPFAM" id="SSF50129">
    <property type="entry name" value="GroES-like"/>
    <property type="match status" value="1"/>
</dbReference>
<dbReference type="SUPFAM" id="SSF51735">
    <property type="entry name" value="NAD(P)-binding Rossmann-fold domains"/>
    <property type="match status" value="1"/>
</dbReference>
<proteinExistence type="predicted"/>
<dbReference type="InterPro" id="IPR036291">
    <property type="entry name" value="NAD(P)-bd_dom_sf"/>
</dbReference>
<name>A0A1X1EUA5_PANCY</name>
<protein>
    <submittedName>
        <fullName evidence="4">Alcohol dehydrogenase</fullName>
    </submittedName>
</protein>
<dbReference type="Pfam" id="PF08240">
    <property type="entry name" value="ADH_N"/>
    <property type="match status" value="1"/>
</dbReference>
<keyword evidence="5" id="KW-1185">Reference proteome</keyword>
<accession>A0A1X1EUA5</accession>
<gene>
    <name evidence="4" type="ORF">HA50_08875</name>
</gene>
<evidence type="ECO:0000256" key="2">
    <source>
        <dbReference type="ARBA" id="ARBA00023002"/>
    </source>
</evidence>
<keyword evidence="2" id="KW-0560">Oxidoreductase</keyword>